<evidence type="ECO:0000256" key="6">
    <source>
        <dbReference type="ARBA" id="ARBA00022705"/>
    </source>
</evidence>
<dbReference type="InterPro" id="IPR002298">
    <property type="entry name" value="DNA_polymerase_A"/>
</dbReference>
<name>A0A1E3G3U0_9BACT</name>
<dbReference type="InterPro" id="IPR001098">
    <property type="entry name" value="DNA-dir_DNA_pol_A_palm_dom"/>
</dbReference>
<dbReference type="CDD" id="cd06139">
    <property type="entry name" value="DNA_polA_I_Ecoli_like_exo"/>
    <property type="match status" value="1"/>
</dbReference>
<evidence type="ECO:0000256" key="13">
    <source>
        <dbReference type="ARBA" id="ARBA00023204"/>
    </source>
</evidence>
<dbReference type="Pfam" id="PF02739">
    <property type="entry name" value="5_3_exonuc_N"/>
    <property type="match status" value="1"/>
</dbReference>
<dbReference type="CDD" id="cd09898">
    <property type="entry name" value="H3TH_53EXO"/>
    <property type="match status" value="1"/>
</dbReference>
<dbReference type="NCBIfam" id="NF004397">
    <property type="entry name" value="PRK05755.1"/>
    <property type="match status" value="1"/>
</dbReference>
<dbReference type="Gene3D" id="3.30.70.370">
    <property type="match status" value="1"/>
</dbReference>
<dbReference type="InterPro" id="IPR036279">
    <property type="entry name" value="5-3_exonuclease_C_sf"/>
</dbReference>
<comment type="similarity">
    <text evidence="1 16">Belongs to the DNA polymerase type-A family.</text>
</comment>
<dbReference type="Proteomes" id="UP000094570">
    <property type="component" value="Unassembled WGS sequence"/>
</dbReference>
<dbReference type="Pfam" id="PF01367">
    <property type="entry name" value="5_3_exonuc"/>
    <property type="match status" value="1"/>
</dbReference>
<dbReference type="InterPro" id="IPR019760">
    <property type="entry name" value="DNA-dir_DNA_pol_A_CS"/>
</dbReference>
<dbReference type="CDD" id="cd08637">
    <property type="entry name" value="DNA_pol_A_pol_I_C"/>
    <property type="match status" value="1"/>
</dbReference>
<dbReference type="SUPFAM" id="SSF53098">
    <property type="entry name" value="Ribonuclease H-like"/>
    <property type="match status" value="1"/>
</dbReference>
<dbReference type="OrthoDB" id="9806424at2"/>
<gene>
    <name evidence="16" type="primary">polA</name>
    <name evidence="21" type="ORF">A4H02_03445</name>
</gene>
<dbReference type="RefSeq" id="WP_069292762.1">
    <property type="nucleotide sequence ID" value="NZ_CP140110.1"/>
</dbReference>
<dbReference type="EMBL" id="LWAF01000003">
    <property type="protein sequence ID" value="ODN30924.1"/>
    <property type="molecule type" value="Genomic_DNA"/>
</dbReference>
<evidence type="ECO:0000256" key="15">
    <source>
        <dbReference type="NCBIfam" id="TIGR00593"/>
    </source>
</evidence>
<dbReference type="PANTHER" id="PTHR10133">
    <property type="entry name" value="DNA POLYMERASE I"/>
    <property type="match status" value="1"/>
</dbReference>
<comment type="caution">
    <text evidence="21">The sequence shown here is derived from an EMBL/GenBank/DDBJ whole genome shotgun (WGS) entry which is preliminary data.</text>
</comment>
<evidence type="ECO:0000259" key="19">
    <source>
        <dbReference type="SMART" id="SM00475"/>
    </source>
</evidence>
<dbReference type="FunFam" id="1.20.1060.10:FF:000001">
    <property type="entry name" value="DNA polymerase I"/>
    <property type="match status" value="1"/>
</dbReference>
<dbReference type="GO" id="GO:0008409">
    <property type="term" value="F:5'-3' exonuclease activity"/>
    <property type="evidence" value="ECO:0007669"/>
    <property type="project" value="UniProtKB-UniRule"/>
</dbReference>
<dbReference type="PROSITE" id="PS00447">
    <property type="entry name" value="DNA_POLYMERASE_A"/>
    <property type="match status" value="1"/>
</dbReference>
<feature type="compositionally biased region" description="Polar residues" evidence="17">
    <location>
        <begin position="636"/>
        <end position="653"/>
    </location>
</feature>
<dbReference type="Pfam" id="PF01612">
    <property type="entry name" value="DNA_pol_A_exo1"/>
    <property type="match status" value="1"/>
</dbReference>
<evidence type="ECO:0000256" key="5">
    <source>
        <dbReference type="ARBA" id="ARBA00022695"/>
    </source>
</evidence>
<dbReference type="SMART" id="SM00475">
    <property type="entry name" value="53EXOc"/>
    <property type="match status" value="1"/>
</dbReference>
<comment type="catalytic activity">
    <reaction evidence="14 16">
        <text>DNA(n) + a 2'-deoxyribonucleoside 5'-triphosphate = DNA(n+1) + diphosphate</text>
        <dbReference type="Rhea" id="RHEA:22508"/>
        <dbReference type="Rhea" id="RHEA-COMP:17339"/>
        <dbReference type="Rhea" id="RHEA-COMP:17340"/>
        <dbReference type="ChEBI" id="CHEBI:33019"/>
        <dbReference type="ChEBI" id="CHEBI:61560"/>
        <dbReference type="ChEBI" id="CHEBI:173112"/>
        <dbReference type="EC" id="2.7.7.7"/>
    </reaction>
</comment>
<dbReference type="AlphaFoldDB" id="A0A1E3G3U0"/>
<evidence type="ECO:0000256" key="16">
    <source>
        <dbReference type="RuleBase" id="RU004460"/>
    </source>
</evidence>
<dbReference type="InterPro" id="IPR043502">
    <property type="entry name" value="DNA/RNA_pol_sf"/>
</dbReference>
<dbReference type="Gene3D" id="1.20.1060.10">
    <property type="entry name" value="Taq DNA Polymerase, Chain T, domain 4"/>
    <property type="match status" value="1"/>
</dbReference>
<evidence type="ECO:0000256" key="10">
    <source>
        <dbReference type="ARBA" id="ARBA00022839"/>
    </source>
</evidence>
<evidence type="ECO:0000256" key="9">
    <source>
        <dbReference type="ARBA" id="ARBA00022801"/>
    </source>
</evidence>
<dbReference type="SMART" id="SM00482">
    <property type="entry name" value="POLAc"/>
    <property type="match status" value="1"/>
</dbReference>
<evidence type="ECO:0000256" key="2">
    <source>
        <dbReference type="ARBA" id="ARBA00012417"/>
    </source>
</evidence>
<keyword evidence="13 16" id="KW-0234">DNA repair</keyword>
<keyword evidence="4 16" id="KW-0808">Transferase</keyword>
<evidence type="ECO:0000256" key="8">
    <source>
        <dbReference type="ARBA" id="ARBA00022763"/>
    </source>
</evidence>
<dbReference type="STRING" id="1008305.A4H02_03445"/>
<dbReference type="EC" id="2.7.7.7" evidence="2 15"/>
<dbReference type="PANTHER" id="PTHR10133:SF27">
    <property type="entry name" value="DNA POLYMERASE NU"/>
    <property type="match status" value="1"/>
</dbReference>
<dbReference type="PRINTS" id="PR00868">
    <property type="entry name" value="DNAPOLI"/>
</dbReference>
<keyword evidence="22" id="KW-1185">Reference proteome</keyword>
<keyword evidence="11 16" id="KW-0239">DNA-directed DNA polymerase</keyword>
<sequence length="898" mass="102919">MAKVFLFDGTGLIYRAFFAIDQSLSTTTGIPTGALYGLTRMLVKFLKENVVVGEDYCAFVIDVKGGSTYRKQLYEQYKAHRPETPELLLEQIKHVGEIVEAFGIRLLKQPGYEADDIIATLVKRFKNELEKRKINEINVVTSDKDLLQLVDRNVSVWRVERGVTDVKKYTPLDVKEKYGVMPEQIKDYLALVGDASDNVPGVPGIGEKTAQRILQEFGTIENALKFKQRLPEKVRSALEEHYEELELSRKLVELDSNVELQIELDELIYKGYEKSRLLEVLKKFEFSSIIRELQLTTDLTKEAKYSWVSDERELKKLLERIEQTKKIALDLETTSLDPYTGSIVGISIAVDEGEAYYIPVGHKGSKNIDHATIKEFLNALLSKNIKIGGHNLKFDLKFIHRFGYPLFTPSFDTMIEAYLLNPNEKRFNLDELSVKILGHKMISYEEVVQSSLPLFAGDFSYVSLEAATKYACEDADVSLRLHNRFYPLLYSNELVELYEKIELPIVEVLAQMELNGVYFDLEYLSKLSTEMEKKMNVLSQRIFQIAGESFNLNSPKQIAYVLFDKLKLPTVKETDTGAFSTDVEVLETLAQDYEIAKLILEYRKIQKLKSTYVDTIPTMINPVTKRVHASFNQTGTATGRLSSSEPNLQNLPSRTEEGREIRSAVKPQKPDWWIIGADYSQIELRVLAHMSEDEQLIKAFSEGKDIHLETAKRIFNVSDEFITESMRRIGKMVNFAIIYGVSPYGLAKRIGMDVKETRKMIENYFEHYKGVQRYVSEIKEFARKNGHVRTLFGRKRDIPHILSKDQNIRSEGERIAVNTPIQGTAADIMKIAMIRIHERFKAEGLKSMMILQVHDELVFEVPDDEVEKVKNIVKEEMENAVKLRVPLVVDLYVEKSMA</sequence>
<dbReference type="InterPro" id="IPR002562">
    <property type="entry name" value="3'-5'_exonuclease_dom"/>
</dbReference>
<evidence type="ECO:0000313" key="21">
    <source>
        <dbReference type="EMBL" id="ODN30924.1"/>
    </source>
</evidence>
<dbReference type="InterPro" id="IPR002421">
    <property type="entry name" value="5-3_exonuclease"/>
</dbReference>
<evidence type="ECO:0000256" key="1">
    <source>
        <dbReference type="ARBA" id="ARBA00007705"/>
    </source>
</evidence>
<dbReference type="InterPro" id="IPR020045">
    <property type="entry name" value="DNA_polI_H3TH"/>
</dbReference>
<dbReference type="InterPro" id="IPR008918">
    <property type="entry name" value="HhH2"/>
</dbReference>
<dbReference type="InterPro" id="IPR036397">
    <property type="entry name" value="RNaseH_sf"/>
</dbReference>
<comment type="function">
    <text evidence="16">In addition to polymerase activity, this DNA polymerase exhibits 3'-5' and 5'-3' exonuclease activity.</text>
</comment>
<evidence type="ECO:0000256" key="17">
    <source>
        <dbReference type="SAM" id="MobiDB-lite"/>
    </source>
</evidence>
<dbReference type="SUPFAM" id="SSF56672">
    <property type="entry name" value="DNA/RNA polymerases"/>
    <property type="match status" value="1"/>
</dbReference>
<dbReference type="SUPFAM" id="SSF88723">
    <property type="entry name" value="PIN domain-like"/>
    <property type="match status" value="1"/>
</dbReference>
<evidence type="ECO:0000256" key="7">
    <source>
        <dbReference type="ARBA" id="ARBA00022722"/>
    </source>
</evidence>
<feature type="region of interest" description="Disordered" evidence="17">
    <location>
        <begin position="636"/>
        <end position="659"/>
    </location>
</feature>
<dbReference type="SUPFAM" id="SSF47807">
    <property type="entry name" value="5' to 3' exonuclease, C-terminal subdomain"/>
    <property type="match status" value="1"/>
</dbReference>
<dbReference type="Pfam" id="PF00476">
    <property type="entry name" value="DNA_pol_A"/>
    <property type="match status" value="1"/>
</dbReference>
<keyword evidence="9 16" id="KW-0378">Hydrolase</keyword>
<evidence type="ECO:0000256" key="4">
    <source>
        <dbReference type="ARBA" id="ARBA00022679"/>
    </source>
</evidence>
<dbReference type="SMART" id="SM00474">
    <property type="entry name" value="35EXOc"/>
    <property type="match status" value="1"/>
</dbReference>
<dbReference type="InterPro" id="IPR020046">
    <property type="entry name" value="5-3_exonucl_a-hlix_arch_N"/>
</dbReference>
<evidence type="ECO:0000256" key="3">
    <source>
        <dbReference type="ARBA" id="ARBA00020311"/>
    </source>
</evidence>
<dbReference type="InterPro" id="IPR029060">
    <property type="entry name" value="PIN-like_dom_sf"/>
</dbReference>
<dbReference type="SMART" id="SM00279">
    <property type="entry name" value="HhH2"/>
    <property type="match status" value="1"/>
</dbReference>
<keyword evidence="7" id="KW-0540">Nuclease</keyword>
<dbReference type="Gene3D" id="3.30.420.10">
    <property type="entry name" value="Ribonuclease H-like superfamily/Ribonuclease H"/>
    <property type="match status" value="1"/>
</dbReference>
<dbReference type="Gene3D" id="3.40.50.1010">
    <property type="entry name" value="5'-nuclease"/>
    <property type="match status" value="1"/>
</dbReference>
<feature type="domain" description="3'-5' exonuclease" evidence="18">
    <location>
        <begin position="305"/>
        <end position="490"/>
    </location>
</feature>
<keyword evidence="5 16" id="KW-0548">Nucleotidyltransferase</keyword>
<keyword evidence="12 16" id="KW-0238">DNA-binding</keyword>
<protein>
    <recommendedName>
        <fullName evidence="3 15">DNA polymerase I</fullName>
        <ecNumber evidence="2 15">2.7.7.7</ecNumber>
    </recommendedName>
</protein>
<evidence type="ECO:0000256" key="11">
    <source>
        <dbReference type="ARBA" id="ARBA00022932"/>
    </source>
</evidence>
<dbReference type="FunFam" id="1.10.150.20:FF:000003">
    <property type="entry name" value="DNA polymerase I"/>
    <property type="match status" value="1"/>
</dbReference>
<proteinExistence type="inferred from homology"/>
<evidence type="ECO:0000313" key="22">
    <source>
        <dbReference type="Proteomes" id="UP000094570"/>
    </source>
</evidence>
<dbReference type="GO" id="GO:0003677">
    <property type="term" value="F:DNA binding"/>
    <property type="evidence" value="ECO:0007669"/>
    <property type="project" value="UniProtKB-UniRule"/>
</dbReference>
<evidence type="ECO:0000256" key="14">
    <source>
        <dbReference type="ARBA" id="ARBA00049244"/>
    </source>
</evidence>
<keyword evidence="10 16" id="KW-0269">Exonuclease</keyword>
<feature type="domain" description="DNA-directed DNA polymerase family A palm" evidence="20">
    <location>
        <begin position="658"/>
        <end position="865"/>
    </location>
</feature>
<feature type="domain" description="5'-3' exonuclease" evidence="19">
    <location>
        <begin position="2"/>
        <end position="270"/>
    </location>
</feature>
<organism evidence="21 22">
    <name type="scientific">Fervidobacterium thailandense</name>
    <dbReference type="NCBI Taxonomy" id="1008305"/>
    <lineage>
        <taxon>Bacteria</taxon>
        <taxon>Thermotogati</taxon>
        <taxon>Thermotogota</taxon>
        <taxon>Thermotogae</taxon>
        <taxon>Thermotogales</taxon>
        <taxon>Fervidobacteriaceae</taxon>
        <taxon>Fervidobacterium</taxon>
    </lineage>
</organism>
<dbReference type="FunFam" id="1.10.150.20:FF:000002">
    <property type="entry name" value="DNA polymerase I"/>
    <property type="match status" value="1"/>
</dbReference>
<evidence type="ECO:0000259" key="18">
    <source>
        <dbReference type="SMART" id="SM00474"/>
    </source>
</evidence>
<dbReference type="GO" id="GO:0006302">
    <property type="term" value="P:double-strand break repair"/>
    <property type="evidence" value="ECO:0007669"/>
    <property type="project" value="TreeGrafter"/>
</dbReference>
<evidence type="ECO:0000256" key="12">
    <source>
        <dbReference type="ARBA" id="ARBA00023125"/>
    </source>
</evidence>
<dbReference type="Gene3D" id="1.10.150.20">
    <property type="entry name" value="5' to 3' exonuclease, C-terminal subdomain"/>
    <property type="match status" value="2"/>
</dbReference>
<dbReference type="SMR" id="A0A1E3G3U0"/>
<accession>A0A1E3G3U0</accession>
<reference evidence="22" key="1">
    <citation type="submission" date="2016-04" db="EMBL/GenBank/DDBJ databases">
        <title>The genome sequence project of a novel Fervidobacterium isolate from a hot spring in Thailand.</title>
        <authorList>
            <person name="Gonzalez J.M."/>
            <person name="Cuecas A."/>
            <person name="Kanoksilapatham W."/>
        </authorList>
    </citation>
    <scope>NUCLEOTIDE SEQUENCE [LARGE SCALE GENOMIC DNA]</scope>
    <source>
        <strain evidence="22">FC2004</strain>
    </source>
</reference>
<dbReference type="InterPro" id="IPR012337">
    <property type="entry name" value="RNaseH-like_sf"/>
</dbReference>
<dbReference type="CDD" id="cd09859">
    <property type="entry name" value="PIN_53EXO"/>
    <property type="match status" value="1"/>
</dbReference>
<keyword evidence="8 16" id="KW-0227">DNA damage</keyword>
<evidence type="ECO:0000259" key="20">
    <source>
        <dbReference type="SMART" id="SM00482"/>
    </source>
</evidence>
<dbReference type="GO" id="GO:0008408">
    <property type="term" value="F:3'-5' exonuclease activity"/>
    <property type="evidence" value="ECO:0007669"/>
    <property type="project" value="UniProtKB-UniRule"/>
</dbReference>
<dbReference type="GO" id="GO:0006261">
    <property type="term" value="P:DNA-templated DNA replication"/>
    <property type="evidence" value="ECO:0007669"/>
    <property type="project" value="UniProtKB-UniRule"/>
</dbReference>
<dbReference type="NCBIfam" id="TIGR00593">
    <property type="entry name" value="pola"/>
    <property type="match status" value="1"/>
</dbReference>
<dbReference type="GO" id="GO:0003887">
    <property type="term" value="F:DNA-directed DNA polymerase activity"/>
    <property type="evidence" value="ECO:0007669"/>
    <property type="project" value="UniProtKB-UniRule"/>
</dbReference>
<dbReference type="InterPro" id="IPR018320">
    <property type="entry name" value="DNA_polymerase_1"/>
</dbReference>
<keyword evidence="6 16" id="KW-0235">DNA replication</keyword>